<proteinExistence type="predicted"/>
<reference evidence="2 3" key="1">
    <citation type="submission" date="2021-05" db="EMBL/GenBank/DDBJ databases">
        <title>Draft genomes of marine bacteria isolated from model chitin particles.</title>
        <authorList>
            <person name="Datta M.S."/>
            <person name="Schwartzman J.A."/>
            <person name="Cordero O."/>
        </authorList>
    </citation>
    <scope>NUCLEOTIDE SEQUENCE [LARGE SCALE GENOMIC DNA]</scope>
    <source>
        <strain evidence="2 3">4E07</strain>
    </source>
</reference>
<dbReference type="Proteomes" id="UP000763802">
    <property type="component" value="Unassembled WGS sequence"/>
</dbReference>
<comment type="caution">
    <text evidence="2">The sequence shown here is derived from an EMBL/GenBank/DDBJ whole genome shotgun (WGS) entry which is preliminary data.</text>
</comment>
<sequence length="541" mass="57769">MMRSGIANAMSFLAFCSKKRPRGAFTDQTGSVSVTDTALVQQMGQVITTTVDYPGIRFESLAVRVADRDLRGLSAPLLSGEITVSRAGADLDPGDVIILDSDRKGLDGLVVRVVEIDHGDGRANGIRLRIVEDVFSLGDTALIGDETSDPAPLIAAPKPLTRRMVTEAPYWLLVQELGHTQADDLLTEDPDAGTLLASGERPSSDALSAQVWADPGTGYVQEEPVEFVPTALLAADVTDDPAERDLTVSEWTGLEDLTTGTLAAIGDEFVRIDGISATSITVGRGCLDTVPMAHPTGTPVICWQHMANATATQFAAGENIAVKMLPQTGFGTLPLAQAPEDQATMASRAIRPLPPGDFRGDGLFVQMLSGTEATLSWAHRDRLAQTSSVFDDYSSPDIGPEPGVAYEVRIHWVDVATEETMEPAAAAINVAQATSLTLTDADYPQPPIGVEMAALRVRAVREGYDDRAFREYRVLMGGKVQITDQELTIFFSGPGVDVTGQDLVLGFTGPGVDLLHQDLILSFEPPEMGVIAQELVIEMNP</sequence>
<dbReference type="EMBL" id="JAHHDY010000018">
    <property type="protein sequence ID" value="MBT3143093.1"/>
    <property type="molecule type" value="Genomic_DNA"/>
</dbReference>
<organism evidence="2 3">
    <name type="scientific">Falsiruegeria litorea</name>
    <dbReference type="NCBI Taxonomy" id="1280831"/>
    <lineage>
        <taxon>Bacteria</taxon>
        <taxon>Pseudomonadati</taxon>
        <taxon>Pseudomonadota</taxon>
        <taxon>Alphaproteobacteria</taxon>
        <taxon>Rhodobacterales</taxon>
        <taxon>Roseobacteraceae</taxon>
        <taxon>Falsiruegeria</taxon>
    </lineage>
</organism>
<evidence type="ECO:0000313" key="2">
    <source>
        <dbReference type="EMBL" id="MBT3143093.1"/>
    </source>
</evidence>
<protein>
    <submittedName>
        <fullName evidence="2">Phage tail protein</fullName>
    </submittedName>
</protein>
<evidence type="ECO:0000259" key="1">
    <source>
        <dbReference type="Pfam" id="PF13550"/>
    </source>
</evidence>
<keyword evidence="3" id="KW-1185">Reference proteome</keyword>
<name>A0ABS5WVL6_9RHOB</name>
<accession>A0ABS5WVL6</accession>
<evidence type="ECO:0000313" key="3">
    <source>
        <dbReference type="Proteomes" id="UP000763802"/>
    </source>
</evidence>
<dbReference type="InterPro" id="IPR032876">
    <property type="entry name" value="J_dom"/>
</dbReference>
<dbReference type="Pfam" id="PF13550">
    <property type="entry name" value="Phage-tail_3"/>
    <property type="match status" value="1"/>
</dbReference>
<gene>
    <name evidence="2" type="ORF">KL867_18660</name>
</gene>
<feature type="domain" description="Tip attachment protein J" evidence="1">
    <location>
        <begin position="41"/>
        <end position="116"/>
    </location>
</feature>